<dbReference type="Pfam" id="PF14022">
    <property type="entry name" value="DUF4238"/>
    <property type="match status" value="1"/>
</dbReference>
<dbReference type="EMBL" id="VLLN01000021">
    <property type="protein sequence ID" value="TWJ17538.1"/>
    <property type="molecule type" value="Genomic_DNA"/>
</dbReference>
<name>A0A562VI77_9BACT</name>
<dbReference type="RefSeq" id="WP_145024344.1">
    <property type="nucleotide sequence ID" value="NZ_VLLN01000021.1"/>
</dbReference>
<dbReference type="Proteomes" id="UP000319449">
    <property type="component" value="Unassembled WGS sequence"/>
</dbReference>
<keyword evidence="2" id="KW-1185">Reference proteome</keyword>
<comment type="caution">
    <text evidence="1">The sequence shown here is derived from an EMBL/GenBank/DDBJ whole genome shotgun (WGS) entry which is preliminary data.</text>
</comment>
<dbReference type="AlphaFoldDB" id="A0A562VI77"/>
<accession>A0A562VI77</accession>
<sequence length="311" mass="35584">MLIGTRKHHYLPQGYLAAFTDTGKKDGLFYVLELDKGTWFRTSPKNVAAQRDFNRVDIEGHSPDVIEQAFSPVEALMIEACRRVVQTQAYPNDEDINYILNLLGLIAVRNPKLRTSFNKAREHMMNMISHMLVSKKEIFEHQVKKAREAGYLSQQNHSSYEDVKRFVEGGEYDIEFLPEGNLRIELETFDKILSVLGERIWSVFVAPPSGPTFICSDHPVTLVWKNERIDGPVGFGLKNTEVFFPLGPTVGLYGTYEQPQNEVVELSPTNVARLNRRIMDNAEKHVFSTTGSFYIRDESNIIEVPCILERR</sequence>
<dbReference type="OrthoDB" id="5518415at2"/>
<protein>
    <submittedName>
        <fullName evidence="1">Uncharacterized protein DUF4238</fullName>
    </submittedName>
</protein>
<gene>
    <name evidence="1" type="ORF">JN12_03079</name>
</gene>
<reference evidence="1 2" key="1">
    <citation type="submission" date="2019-07" db="EMBL/GenBank/DDBJ databases">
        <title>Genomic Encyclopedia of Archaeal and Bacterial Type Strains, Phase II (KMG-II): from individual species to whole genera.</title>
        <authorList>
            <person name="Goeker M."/>
        </authorList>
    </citation>
    <scope>NUCLEOTIDE SEQUENCE [LARGE SCALE GENOMIC DNA]</scope>
    <source>
        <strain evidence="1 2">ATCC BAA-1139</strain>
    </source>
</reference>
<proteinExistence type="predicted"/>
<evidence type="ECO:0000313" key="2">
    <source>
        <dbReference type="Proteomes" id="UP000319449"/>
    </source>
</evidence>
<evidence type="ECO:0000313" key="1">
    <source>
        <dbReference type="EMBL" id="TWJ17538.1"/>
    </source>
</evidence>
<organism evidence="1 2">
    <name type="scientific">Geobacter argillaceus</name>
    <dbReference type="NCBI Taxonomy" id="345631"/>
    <lineage>
        <taxon>Bacteria</taxon>
        <taxon>Pseudomonadati</taxon>
        <taxon>Thermodesulfobacteriota</taxon>
        <taxon>Desulfuromonadia</taxon>
        <taxon>Geobacterales</taxon>
        <taxon>Geobacteraceae</taxon>
        <taxon>Geobacter</taxon>
    </lineage>
</organism>
<dbReference type="InterPro" id="IPR025332">
    <property type="entry name" value="DUF4238"/>
</dbReference>